<sequence>MYRTKYTKMTKFCFAVAGAMMLSFSIKAQDTTGMINQSAMSIRSQAPIRKPYWGNSLDGMIFSASRMDPKLSNQSQAVRFSMFLNIGFTYNYNFCNAFGIYTGLDVKNIGYITKNQLLGIGEQTIKRRVYTIGLPVGLRLGNMKKRDYFFLGGGLDLAFHYKEKEWIEKRSSKTKFSEWFSSRNETLMPYVYAGFGYHGTTIKVQYYPGSFMNQDYVSTDPVSGIMHKPYAGQKVNLILFSIGRDMKYGRK</sequence>
<feature type="domain" description="Outer membrane protein beta-barrel" evidence="2">
    <location>
        <begin position="63"/>
        <end position="197"/>
    </location>
</feature>
<name>A0ABP8MLQ6_9BACT</name>
<organism evidence="3 4">
    <name type="scientific">Rurimicrobium arvi</name>
    <dbReference type="NCBI Taxonomy" id="2049916"/>
    <lineage>
        <taxon>Bacteria</taxon>
        <taxon>Pseudomonadati</taxon>
        <taxon>Bacteroidota</taxon>
        <taxon>Chitinophagia</taxon>
        <taxon>Chitinophagales</taxon>
        <taxon>Chitinophagaceae</taxon>
        <taxon>Rurimicrobium</taxon>
    </lineage>
</organism>
<comment type="caution">
    <text evidence="3">The sequence shown here is derived from an EMBL/GenBank/DDBJ whole genome shotgun (WGS) entry which is preliminary data.</text>
</comment>
<evidence type="ECO:0000313" key="4">
    <source>
        <dbReference type="Proteomes" id="UP001501410"/>
    </source>
</evidence>
<proteinExistence type="predicted"/>
<dbReference type="Pfam" id="PF13568">
    <property type="entry name" value="OMP_b-brl_2"/>
    <property type="match status" value="1"/>
</dbReference>
<evidence type="ECO:0000313" key="3">
    <source>
        <dbReference type="EMBL" id="GAA4451447.1"/>
    </source>
</evidence>
<dbReference type="EMBL" id="BAABEZ010000004">
    <property type="protein sequence ID" value="GAA4451447.1"/>
    <property type="molecule type" value="Genomic_DNA"/>
</dbReference>
<gene>
    <name evidence="3" type="ORF">GCM10023092_09140</name>
</gene>
<evidence type="ECO:0000256" key="1">
    <source>
        <dbReference type="SAM" id="SignalP"/>
    </source>
</evidence>
<evidence type="ECO:0000259" key="2">
    <source>
        <dbReference type="Pfam" id="PF13568"/>
    </source>
</evidence>
<protein>
    <recommendedName>
        <fullName evidence="2">Outer membrane protein beta-barrel domain-containing protein</fullName>
    </recommendedName>
</protein>
<feature type="signal peptide" evidence="1">
    <location>
        <begin position="1"/>
        <end position="28"/>
    </location>
</feature>
<keyword evidence="1" id="KW-0732">Signal</keyword>
<keyword evidence="4" id="KW-1185">Reference proteome</keyword>
<feature type="chain" id="PRO_5045156976" description="Outer membrane protein beta-barrel domain-containing protein" evidence="1">
    <location>
        <begin position="29"/>
        <end position="251"/>
    </location>
</feature>
<reference evidence="4" key="1">
    <citation type="journal article" date="2019" name="Int. J. Syst. Evol. Microbiol.">
        <title>The Global Catalogue of Microorganisms (GCM) 10K type strain sequencing project: providing services to taxonomists for standard genome sequencing and annotation.</title>
        <authorList>
            <consortium name="The Broad Institute Genomics Platform"/>
            <consortium name="The Broad Institute Genome Sequencing Center for Infectious Disease"/>
            <person name="Wu L."/>
            <person name="Ma J."/>
        </authorList>
    </citation>
    <scope>NUCLEOTIDE SEQUENCE [LARGE SCALE GENOMIC DNA]</scope>
    <source>
        <strain evidence="4">JCM 31921</strain>
    </source>
</reference>
<accession>A0ABP8MLQ6</accession>
<dbReference type="InterPro" id="IPR025665">
    <property type="entry name" value="Beta-barrel_OMP_2"/>
</dbReference>
<dbReference type="Proteomes" id="UP001501410">
    <property type="component" value="Unassembled WGS sequence"/>
</dbReference>